<dbReference type="GO" id="GO:0016491">
    <property type="term" value="F:oxidoreductase activity"/>
    <property type="evidence" value="ECO:0007669"/>
    <property type="project" value="UniProtKB-KW"/>
</dbReference>
<dbReference type="InterPro" id="IPR023753">
    <property type="entry name" value="FAD/NAD-binding_dom"/>
</dbReference>
<dbReference type="PANTHER" id="PTHR48105">
    <property type="entry name" value="THIOREDOXIN REDUCTASE 1-RELATED-RELATED"/>
    <property type="match status" value="1"/>
</dbReference>
<dbReference type="PROSITE" id="PS00463">
    <property type="entry name" value="ZN2_CY6_FUNGAL_1"/>
    <property type="match status" value="1"/>
</dbReference>
<dbReference type="PRINTS" id="PR00368">
    <property type="entry name" value="FADPNR"/>
</dbReference>
<evidence type="ECO:0000256" key="1">
    <source>
        <dbReference type="ARBA" id="ARBA00009333"/>
    </source>
</evidence>
<dbReference type="InterPro" id="IPR036188">
    <property type="entry name" value="FAD/NAD-bd_sf"/>
</dbReference>
<dbReference type="InterPro" id="IPR001138">
    <property type="entry name" value="Zn2Cys6_DnaBD"/>
</dbReference>
<dbReference type="EMBL" id="JH658408">
    <property type="protein sequence ID" value="EXK82919.1"/>
    <property type="molecule type" value="Genomic_DNA"/>
</dbReference>
<dbReference type="PRINTS" id="PR00469">
    <property type="entry name" value="PNDRDTASEII"/>
</dbReference>
<name>X0BWN7_FUSOX</name>
<dbReference type="Proteomes" id="UP000030663">
    <property type="component" value="Unassembled WGS sequence"/>
</dbReference>
<dbReference type="InterPro" id="IPR036864">
    <property type="entry name" value="Zn2-C6_fun-type_DNA-bd_sf"/>
</dbReference>
<evidence type="ECO:0000256" key="2">
    <source>
        <dbReference type="ARBA" id="ARBA00022630"/>
    </source>
</evidence>
<evidence type="ECO:0000256" key="3">
    <source>
        <dbReference type="ARBA" id="ARBA00023002"/>
    </source>
</evidence>
<keyword evidence="4" id="KW-0539">Nucleus</keyword>
<evidence type="ECO:0000313" key="6">
    <source>
        <dbReference type="EMBL" id="EXK82919.1"/>
    </source>
</evidence>
<keyword evidence="7" id="KW-1185">Reference proteome</keyword>
<reference evidence="6 7" key="1">
    <citation type="submission" date="2011-11" db="EMBL/GenBank/DDBJ databases">
        <title>The Genome Sequence of Fusarium oxysporum PHW815.</title>
        <authorList>
            <consortium name="The Broad Institute Genome Sequencing Platform"/>
            <person name="Ma L.-J."/>
            <person name="Gale L.R."/>
            <person name="Schwartz D.C."/>
            <person name="Zhou S."/>
            <person name="Corby-Kistler H."/>
            <person name="Young S.K."/>
            <person name="Zeng Q."/>
            <person name="Gargeya S."/>
            <person name="Fitzgerald M."/>
            <person name="Haas B."/>
            <person name="Abouelleil A."/>
            <person name="Alvarado L."/>
            <person name="Arachchi H.M."/>
            <person name="Berlin A."/>
            <person name="Brown A."/>
            <person name="Chapman S.B."/>
            <person name="Chen Z."/>
            <person name="Dunbar C."/>
            <person name="Freedman E."/>
            <person name="Gearin G."/>
            <person name="Goldberg J."/>
            <person name="Griggs A."/>
            <person name="Gujja S."/>
            <person name="Heiman D."/>
            <person name="Howarth C."/>
            <person name="Larson L."/>
            <person name="Lui A."/>
            <person name="MacDonald P.J.P."/>
            <person name="Montmayeur A."/>
            <person name="Murphy C."/>
            <person name="Neiman D."/>
            <person name="Pearson M."/>
            <person name="Priest M."/>
            <person name="Roberts A."/>
            <person name="Saif S."/>
            <person name="Shea T."/>
            <person name="Shenoy N."/>
            <person name="Sisk P."/>
            <person name="Stolte C."/>
            <person name="Sykes S."/>
            <person name="Wortman J."/>
            <person name="Nusbaum C."/>
            <person name="Birren B."/>
        </authorList>
    </citation>
    <scope>NUCLEOTIDE SEQUENCE [LARGE SCALE GENOMIC DNA]</scope>
    <source>
        <strain evidence="6 7">54005</strain>
    </source>
</reference>
<dbReference type="GO" id="GO:0000981">
    <property type="term" value="F:DNA-binding transcription factor activity, RNA polymerase II-specific"/>
    <property type="evidence" value="ECO:0007669"/>
    <property type="project" value="InterPro"/>
</dbReference>
<dbReference type="Gene3D" id="3.50.50.60">
    <property type="entry name" value="FAD/NAD(P)-binding domain"/>
    <property type="match status" value="2"/>
</dbReference>
<dbReference type="PROSITE" id="PS50048">
    <property type="entry name" value="ZN2_CY6_FUNGAL_2"/>
    <property type="match status" value="1"/>
</dbReference>
<keyword evidence="3" id="KW-0560">Oxidoreductase</keyword>
<feature type="domain" description="Zn(2)-C6 fungal-type" evidence="5">
    <location>
        <begin position="13"/>
        <end position="46"/>
    </location>
</feature>
<dbReference type="AlphaFoldDB" id="X0BWN7"/>
<protein>
    <recommendedName>
        <fullName evidence="5">Zn(2)-C6 fungal-type domain-containing protein</fullName>
    </recommendedName>
</protein>
<evidence type="ECO:0000256" key="4">
    <source>
        <dbReference type="ARBA" id="ARBA00023242"/>
    </source>
</evidence>
<dbReference type="SUPFAM" id="SSF51905">
    <property type="entry name" value="FAD/NAD(P)-binding domain"/>
    <property type="match status" value="1"/>
</dbReference>
<dbReference type="OrthoDB" id="10260355at2759"/>
<dbReference type="SUPFAM" id="SSF57701">
    <property type="entry name" value="Zn2/Cys6 DNA-binding domain"/>
    <property type="match status" value="1"/>
</dbReference>
<evidence type="ECO:0000313" key="7">
    <source>
        <dbReference type="Proteomes" id="UP000030663"/>
    </source>
</evidence>
<dbReference type="CDD" id="cd00067">
    <property type="entry name" value="GAL4"/>
    <property type="match status" value="1"/>
</dbReference>
<organism evidence="6 7">
    <name type="scientific">Fusarium oxysporum f. sp. raphani 54005</name>
    <dbReference type="NCBI Taxonomy" id="1089458"/>
    <lineage>
        <taxon>Eukaryota</taxon>
        <taxon>Fungi</taxon>
        <taxon>Dikarya</taxon>
        <taxon>Ascomycota</taxon>
        <taxon>Pezizomycotina</taxon>
        <taxon>Sordariomycetes</taxon>
        <taxon>Hypocreomycetidae</taxon>
        <taxon>Hypocreales</taxon>
        <taxon>Nectriaceae</taxon>
        <taxon>Fusarium</taxon>
        <taxon>Fusarium oxysporum species complex</taxon>
    </lineage>
</organism>
<dbReference type="Gene3D" id="4.10.240.10">
    <property type="entry name" value="Zn(2)-C6 fungal-type DNA-binding domain"/>
    <property type="match status" value="1"/>
</dbReference>
<sequence length="610" mass="65603">MGAAIHHSQRRVSCEACRNAKARCQRIRPTDSQCARCFLLKIECIVGQQRKVGRPRLPTSGRPTHREQHNNIENEVMLWTRETGVVENSKHSSVTLMPSYYNDQASLLSPESSFADSLSVFSSEASSSEASSWQETIPDEGASSTWDTSWELDLASLTSGGNASSHRYRFLSHPPSVVDLSPWSREVASPRYPSIQHPSHTDSLSQLQRISLDLHVRAVAVEHHKQALTLDMISYKLGPLYKDGFTLAQSVLKSSQDFLVILARLHSSRSGAVSSSIPPPALNFADLARNLTTTTSNMPLVDALIIGAGPAGLSAALALARQLHTAVVFNSSLFRNARSEHMHTIPTWDHKDPAAFRGATRKEILERYNTISFKDCEVAKVEKTSAGDFAATAVDGTTFTGRRVLLASGVTDLPLDIQGYDECWGRSIYHCLFCHGYEDVGKPSAGILALGEISSPAAATALARSAKQITSKVVIYTSNNPGVQTAIAALLGQNNTAIITDDREIASLALGSEGSGIIITFADGSSVQEAFLAHKPPTKLNGPFAEQLGVELTPDGDIQVTPPFGATSVKGVYAAGDCAAKMKNVMQAMHMGAFAGVGMAHDLQAEGPRI</sequence>
<accession>X0BWN7</accession>
<gene>
    <name evidence="6" type="ORF">FOQG_12752</name>
</gene>
<dbReference type="HOGENOM" id="CLU_447607_0_0_1"/>
<dbReference type="eggNOG" id="ENOG502QQDE">
    <property type="taxonomic scope" value="Eukaryota"/>
</dbReference>
<comment type="similarity">
    <text evidence="1">Belongs to the class-II pyridine nucleotide-disulfide oxidoreductase family.</text>
</comment>
<dbReference type="InterPro" id="IPR050097">
    <property type="entry name" value="Ferredoxin-NADP_redctase_2"/>
</dbReference>
<keyword evidence="2" id="KW-0285">Flavoprotein</keyword>
<dbReference type="GO" id="GO:0097237">
    <property type="term" value="P:cellular response to toxic substance"/>
    <property type="evidence" value="ECO:0007669"/>
    <property type="project" value="UniProtKB-ARBA"/>
</dbReference>
<dbReference type="Pfam" id="PF07992">
    <property type="entry name" value="Pyr_redox_2"/>
    <property type="match status" value="1"/>
</dbReference>
<dbReference type="GO" id="GO:0008270">
    <property type="term" value="F:zinc ion binding"/>
    <property type="evidence" value="ECO:0007669"/>
    <property type="project" value="InterPro"/>
</dbReference>
<evidence type="ECO:0000259" key="5">
    <source>
        <dbReference type="PROSITE" id="PS50048"/>
    </source>
</evidence>
<proteinExistence type="inferred from homology"/>